<dbReference type="Pfam" id="PF13686">
    <property type="entry name" value="DrsE_2"/>
    <property type="match status" value="1"/>
</dbReference>
<dbReference type="InterPro" id="IPR032836">
    <property type="entry name" value="DsrE2-like"/>
</dbReference>
<dbReference type="eggNOG" id="COG0607">
    <property type="taxonomic scope" value="Bacteria"/>
</dbReference>
<dbReference type="Gene3D" id="3.40.1260.10">
    <property type="entry name" value="DsrEFH-like"/>
    <property type="match status" value="1"/>
</dbReference>
<dbReference type="InterPro" id="IPR036188">
    <property type="entry name" value="FAD/NAD-bd_sf"/>
</dbReference>
<dbReference type="RefSeq" id="WP_005956691.1">
    <property type="nucleotide sequence ID" value="NZ_CAXOUM010000024.1"/>
</dbReference>
<dbReference type="PRINTS" id="PR00411">
    <property type="entry name" value="PNDRDTASEI"/>
</dbReference>
<dbReference type="PROSITE" id="PS50206">
    <property type="entry name" value="RHODANESE_3"/>
    <property type="match status" value="1"/>
</dbReference>
<dbReference type="Pfam" id="PF01206">
    <property type="entry name" value="TusA"/>
    <property type="match status" value="1"/>
</dbReference>
<dbReference type="InterPro" id="IPR023753">
    <property type="entry name" value="FAD/NAD-binding_dom"/>
</dbReference>
<evidence type="ECO:0000259" key="7">
    <source>
        <dbReference type="PROSITE" id="PS50206"/>
    </source>
</evidence>
<dbReference type="AlphaFoldDB" id="A0A170MTP3"/>
<dbReference type="GO" id="GO:0016491">
    <property type="term" value="F:oxidoreductase activity"/>
    <property type="evidence" value="ECO:0007669"/>
    <property type="project" value="UniProtKB-KW"/>
</dbReference>
<dbReference type="InterPro" id="IPR050260">
    <property type="entry name" value="FAD-bd_OxRdtase"/>
</dbReference>
<dbReference type="SUPFAM" id="SSF52821">
    <property type="entry name" value="Rhodanese/Cell cycle control phosphatase"/>
    <property type="match status" value="1"/>
</dbReference>
<dbReference type="Gene3D" id="3.30.110.40">
    <property type="entry name" value="TusA-like domain"/>
    <property type="match status" value="1"/>
</dbReference>
<dbReference type="SUPFAM" id="SSF51905">
    <property type="entry name" value="FAD/NAD(P)-binding domain"/>
    <property type="match status" value="2"/>
</dbReference>
<protein>
    <submittedName>
        <fullName evidence="8">CoA-disulfide reductase</fullName>
    </submittedName>
</protein>
<evidence type="ECO:0000256" key="5">
    <source>
        <dbReference type="ARBA" id="ARBA00023002"/>
    </source>
</evidence>
<dbReference type="PANTHER" id="PTHR43429:SF1">
    <property type="entry name" value="NAD(P)H SULFUR OXIDOREDUCTASE (COA-DEPENDENT)"/>
    <property type="match status" value="1"/>
</dbReference>
<accession>A0A170MTP3</accession>
<dbReference type="EMBL" id="LVEA01000064">
    <property type="protein sequence ID" value="KYL02829.1"/>
    <property type="molecule type" value="Genomic_DNA"/>
</dbReference>
<keyword evidence="5" id="KW-0560">Oxidoreductase</keyword>
<dbReference type="InterPro" id="IPR036873">
    <property type="entry name" value="Rhodanese-like_dom_sf"/>
</dbReference>
<proteinExistence type="inferred from homology"/>
<dbReference type="SMART" id="SM00450">
    <property type="entry name" value="RHOD"/>
    <property type="match status" value="1"/>
</dbReference>
<dbReference type="SUPFAM" id="SSF75169">
    <property type="entry name" value="DsrEFH-like"/>
    <property type="match status" value="1"/>
</dbReference>
<dbReference type="PANTHER" id="PTHR43429">
    <property type="entry name" value="PYRIDINE NUCLEOTIDE-DISULFIDE OXIDOREDUCTASE DOMAIN-CONTAINING"/>
    <property type="match status" value="1"/>
</dbReference>
<evidence type="ECO:0000256" key="2">
    <source>
        <dbReference type="ARBA" id="ARBA00009130"/>
    </source>
</evidence>
<dbReference type="eggNOG" id="COG2210">
    <property type="taxonomic scope" value="Bacteria"/>
</dbReference>
<dbReference type="Pfam" id="PF07992">
    <property type="entry name" value="Pyr_redox_2"/>
    <property type="match status" value="1"/>
</dbReference>
<reference evidence="8 9" key="1">
    <citation type="submission" date="2016-03" db="EMBL/GenBank/DDBJ databases">
        <title>Comparative genomics of human isolates of Fusobacterium necrophorum.</title>
        <authorList>
            <person name="Jensen A."/>
            <person name="Bank S."/>
            <person name="Andersen P.S."/>
            <person name="Kristensen L.H."/>
            <person name="Prag J."/>
        </authorList>
    </citation>
    <scope>NUCLEOTIDE SEQUENCE [LARGE SCALE GENOMIC DNA]</scope>
    <source>
        <strain evidence="8 9">LS_1264</strain>
    </source>
</reference>
<feature type="domain" description="Rhodanese" evidence="7">
    <location>
        <begin position="461"/>
        <end position="541"/>
    </location>
</feature>
<sequence length="801" mass="89179">MKEKIIIVGGVAGGASTATRLRRLSEEYEIIMFEKGAYPSFANCGLPYHIGKVIPERDSLIVQTPEKFKNRFQIDVRVLSEVVGVNTKEKTVTIQTETGESYEESYDYLVLSPGARAWKPEIEGIHLDNIFTLKTIPDMDRIIEKLEKTCCKRAAVIGGGFIGIEAAENLKHLGLETLLIEAEAHILAPFDSELSESLEEEMREKGVELFLQEKVVKFENQNGIRISLESGKKIEVDFVIVAMGIRPDTGFLQNSGIALGSRGEILVNEYLETNIPNVYALGDAIPEVALAGPANRQGRIVANNIFGKRERYQGSIGSSVIKVFDMVGAATGKNERQLKQSNMDYEVLHLYPNSHAGYYPNATQLRCKLLFQKESGIILGAQCIGYEAVDKFIDVIATTIHFGGTIYDLSELELCYAPPFGSAKSPINMAGFVGRNITDSLMKVVKVEELHGFDSEKHFRLDLRTPEETAVAPIFCEANIPLDELRQHLDELPKEKEIWCYCAVGLRGYIATRILMQYGFQVRNILGGYRLLPKEWKNEQKKIVEQPKAVTTLEETKKETMEVLNLTGLSCPGPLMKLKAKMEEAELGKDFHVIASDPAFANDVQAWVKASGNHLYEVKKEKGFVHAYVSKGNSLTSFENQVIENKEGMTIVVFSGDYDKAMAAFVIANGALAMGKKVTMFFTFWGLSILKKEHSVSVKKSFMDKMFAMCLPKSWKNLPLSKMNFFGIGAKMMQYIMKQKNIESLESLIQNAKENGAHIIACTMSMEAMGIREEELLEGIDFGGVAQYLGAATEGNPNLFI</sequence>
<dbReference type="SUPFAM" id="SSF64307">
    <property type="entry name" value="SirA-like"/>
    <property type="match status" value="1"/>
</dbReference>
<dbReference type="Pfam" id="PF02852">
    <property type="entry name" value="Pyr_redox_dim"/>
    <property type="match status" value="1"/>
</dbReference>
<comment type="similarity">
    <text evidence="2">Belongs to the class-III pyridine nucleotide-disulfide oxidoreductase family.</text>
</comment>
<dbReference type="Gene3D" id="3.40.250.10">
    <property type="entry name" value="Rhodanese-like domain"/>
    <property type="match status" value="1"/>
</dbReference>
<gene>
    <name evidence="8" type="ORF">A2J07_07030</name>
</gene>
<evidence type="ECO:0000313" key="9">
    <source>
        <dbReference type="Proteomes" id="UP000075816"/>
    </source>
</evidence>
<dbReference type="Gene3D" id="3.50.50.60">
    <property type="entry name" value="FAD/NAD(P)-binding domain"/>
    <property type="match status" value="2"/>
</dbReference>
<evidence type="ECO:0000256" key="1">
    <source>
        <dbReference type="ARBA" id="ARBA00001974"/>
    </source>
</evidence>
<organism evidence="8 9">
    <name type="scientific">Fusobacterium necrophorum subsp. funduliforme</name>
    <dbReference type="NCBI Taxonomy" id="143387"/>
    <lineage>
        <taxon>Bacteria</taxon>
        <taxon>Fusobacteriati</taxon>
        <taxon>Fusobacteriota</taxon>
        <taxon>Fusobacteriia</taxon>
        <taxon>Fusobacteriales</taxon>
        <taxon>Fusobacteriaceae</taxon>
        <taxon>Fusobacterium</taxon>
    </lineage>
</organism>
<dbReference type="eggNOG" id="COG0446">
    <property type="taxonomic scope" value="Bacteria"/>
</dbReference>
<evidence type="ECO:0000256" key="3">
    <source>
        <dbReference type="ARBA" id="ARBA00022630"/>
    </source>
</evidence>
<comment type="cofactor">
    <cofactor evidence="1">
        <name>FAD</name>
        <dbReference type="ChEBI" id="CHEBI:57692"/>
    </cofactor>
</comment>
<dbReference type="PRINTS" id="PR00368">
    <property type="entry name" value="FADPNR"/>
</dbReference>
<name>A0A170MTP3_9FUSO</name>
<dbReference type="InterPro" id="IPR036868">
    <property type="entry name" value="TusA-like_sf"/>
</dbReference>
<dbReference type="InterPro" id="IPR004099">
    <property type="entry name" value="Pyr_nucl-diS_OxRdtase_dimer"/>
</dbReference>
<evidence type="ECO:0000313" key="8">
    <source>
        <dbReference type="EMBL" id="KYL02829.1"/>
    </source>
</evidence>
<dbReference type="InterPro" id="IPR016156">
    <property type="entry name" value="FAD/NAD-linked_Rdtase_dimer_sf"/>
</dbReference>
<evidence type="ECO:0000256" key="4">
    <source>
        <dbReference type="ARBA" id="ARBA00022827"/>
    </source>
</evidence>
<dbReference type="Proteomes" id="UP000075816">
    <property type="component" value="Unassembled WGS sequence"/>
</dbReference>
<dbReference type="KEGG" id="fnf:BSQ88_03690"/>
<dbReference type="InterPro" id="IPR027396">
    <property type="entry name" value="DsrEFH-like"/>
</dbReference>
<dbReference type="InterPro" id="IPR001763">
    <property type="entry name" value="Rhodanese-like_dom"/>
</dbReference>
<keyword evidence="4" id="KW-0274">FAD</keyword>
<dbReference type="SUPFAM" id="SSF55424">
    <property type="entry name" value="FAD/NAD-linked reductases, dimerisation (C-terminal) domain"/>
    <property type="match status" value="1"/>
</dbReference>
<dbReference type="InterPro" id="IPR001455">
    <property type="entry name" value="TusA-like"/>
</dbReference>
<comment type="caution">
    <text evidence="8">The sequence shown here is derived from an EMBL/GenBank/DDBJ whole genome shotgun (WGS) entry which is preliminary data.</text>
</comment>
<keyword evidence="6" id="KW-0676">Redox-active center</keyword>
<evidence type="ECO:0000256" key="6">
    <source>
        <dbReference type="ARBA" id="ARBA00023284"/>
    </source>
</evidence>
<dbReference type="PROSITE" id="PS01148">
    <property type="entry name" value="UPF0033"/>
    <property type="match status" value="1"/>
</dbReference>
<keyword evidence="3" id="KW-0285">Flavoprotein</keyword>